<dbReference type="AlphaFoldDB" id="A0A2A9A4L2"/>
<evidence type="ECO:0000313" key="2">
    <source>
        <dbReference type="Proteomes" id="UP000220032"/>
    </source>
</evidence>
<dbReference type="Proteomes" id="UP000220032">
    <property type="component" value="Unassembled WGS sequence"/>
</dbReference>
<proteinExistence type="predicted"/>
<accession>A0A2A9A4L2</accession>
<evidence type="ECO:0000313" key="1">
    <source>
        <dbReference type="EMBL" id="PFE16559.1"/>
    </source>
</evidence>
<protein>
    <submittedName>
        <fullName evidence="1">Uncharacterized protein</fullName>
    </submittedName>
</protein>
<organism evidence="1 2">
    <name type="scientific">Bacillus cereus</name>
    <dbReference type="NCBI Taxonomy" id="1396"/>
    <lineage>
        <taxon>Bacteria</taxon>
        <taxon>Bacillati</taxon>
        <taxon>Bacillota</taxon>
        <taxon>Bacilli</taxon>
        <taxon>Bacillales</taxon>
        <taxon>Bacillaceae</taxon>
        <taxon>Bacillus</taxon>
        <taxon>Bacillus cereus group</taxon>
    </lineage>
</organism>
<gene>
    <name evidence="1" type="ORF">CN307_09730</name>
</gene>
<sequence length="76" mass="9167">MNMLAIYTSVKKIVFLLLKKKTPVNRERGAARSKFEKYERLGYLKFHIRRKRICVLMKLIQVKYLLKVIQVLKSQR</sequence>
<name>A0A2A9A4L2_BACCE</name>
<comment type="caution">
    <text evidence="1">The sequence shown here is derived from an EMBL/GenBank/DDBJ whole genome shotgun (WGS) entry which is preliminary data.</text>
</comment>
<reference evidence="1 2" key="1">
    <citation type="submission" date="2017-09" db="EMBL/GenBank/DDBJ databases">
        <title>Large-scale bioinformatics analysis of Bacillus genomes uncovers conserved roles of natural products in bacterial physiology.</title>
        <authorList>
            <consortium name="Agbiome Team Llc"/>
            <person name="Bleich R.M."/>
            <person name="Grubbs K.J."/>
            <person name="Santa Maria K.C."/>
            <person name="Allen S.E."/>
            <person name="Farag S."/>
            <person name="Shank E.A."/>
            <person name="Bowers A."/>
        </authorList>
    </citation>
    <scope>NUCLEOTIDE SEQUENCE [LARGE SCALE GENOMIC DNA]</scope>
    <source>
        <strain evidence="1 2">AFS022681</strain>
    </source>
</reference>
<dbReference type="EMBL" id="NTRR01000014">
    <property type="protein sequence ID" value="PFE16559.1"/>
    <property type="molecule type" value="Genomic_DNA"/>
</dbReference>